<dbReference type="EMBL" id="ATDN01000002">
    <property type="protein sequence ID" value="RWA23143.1"/>
    <property type="molecule type" value="Genomic_DNA"/>
</dbReference>
<name>A0A439DZD4_9MYCO</name>
<sequence>MRILHGDSREFMISSAAAVARAFWPAGRGDETMTAMINTRAWWVYGCALVMASTVLTGCGRVVVGTARLADSAPVPIDELLIEPARFPAQYPAAVLDGTAVYRALNDIDGVAPGSVVTPADCAPPPLESHRSVAAEGIDSATASSLIVAVTRPAADLRARGEQLRRCASFTTAHHGVTSDVTVTMLPSPPVDADDSFAVDQTVTPQSDGPVRRTLTFTAQIGDTRVSATWLHQGDAQDPDTVSLHTLFNDAVLKVRRSV</sequence>
<reference evidence="2 3" key="1">
    <citation type="submission" date="2013-06" db="EMBL/GenBank/DDBJ databases">
        <title>The draft sequence of the Mycobacterium elephantis genome.</title>
        <authorList>
            <person name="Pettersson F.B."/>
            <person name="Das S."/>
            <person name="Dasgupta S."/>
            <person name="Bhattacharya A."/>
            <person name="Kirsebom L.A."/>
        </authorList>
    </citation>
    <scope>NUCLEOTIDE SEQUENCE [LARGE SCALE GENOMIC DNA]</scope>
    <source>
        <strain evidence="2 3">DSM 44368</strain>
    </source>
</reference>
<evidence type="ECO:0008006" key="4">
    <source>
        <dbReference type="Google" id="ProtNLM"/>
    </source>
</evidence>
<keyword evidence="1" id="KW-0812">Transmembrane</keyword>
<comment type="caution">
    <text evidence="2">The sequence shown here is derived from an EMBL/GenBank/DDBJ whole genome shotgun (WGS) entry which is preliminary data.</text>
</comment>
<evidence type="ECO:0000313" key="2">
    <source>
        <dbReference type="EMBL" id="RWA23143.1"/>
    </source>
</evidence>
<accession>A0A439DZD4</accession>
<gene>
    <name evidence="2" type="ORF">MELE44368_10710</name>
</gene>
<keyword evidence="3" id="KW-1185">Reference proteome</keyword>
<evidence type="ECO:0000313" key="3">
    <source>
        <dbReference type="Proteomes" id="UP000287177"/>
    </source>
</evidence>
<protein>
    <recommendedName>
        <fullName evidence="4">DUF5642 domain-containing protein</fullName>
    </recommendedName>
</protein>
<dbReference type="Proteomes" id="UP000287177">
    <property type="component" value="Unassembled WGS sequence"/>
</dbReference>
<keyword evidence="1" id="KW-0472">Membrane</keyword>
<proteinExistence type="predicted"/>
<feature type="transmembrane region" description="Helical" evidence="1">
    <location>
        <begin position="42"/>
        <end position="64"/>
    </location>
</feature>
<evidence type="ECO:0000256" key="1">
    <source>
        <dbReference type="SAM" id="Phobius"/>
    </source>
</evidence>
<dbReference type="AlphaFoldDB" id="A0A439DZD4"/>
<organism evidence="2 3">
    <name type="scientific">Mycolicibacterium elephantis DSM 44368</name>
    <dbReference type="NCBI Taxonomy" id="1335622"/>
    <lineage>
        <taxon>Bacteria</taxon>
        <taxon>Bacillati</taxon>
        <taxon>Actinomycetota</taxon>
        <taxon>Actinomycetes</taxon>
        <taxon>Mycobacteriales</taxon>
        <taxon>Mycobacteriaceae</taxon>
        <taxon>Mycolicibacterium</taxon>
    </lineage>
</organism>
<keyword evidence="1" id="KW-1133">Transmembrane helix</keyword>